<dbReference type="PATRIC" id="fig|1127483.3.peg.3787"/>
<keyword evidence="6" id="KW-0883">Thioether bond</keyword>
<keyword evidence="4" id="KW-0560">Oxidoreductase</keyword>
<dbReference type="SUPFAM" id="SSF51182">
    <property type="entry name" value="RmlC-like cupins"/>
    <property type="match status" value="1"/>
</dbReference>
<organism evidence="8 9">
    <name type="scientific">Cupriavidus basilensis OR16</name>
    <dbReference type="NCBI Taxonomy" id="1127483"/>
    <lineage>
        <taxon>Bacteria</taxon>
        <taxon>Pseudomonadati</taxon>
        <taxon>Pseudomonadota</taxon>
        <taxon>Betaproteobacteria</taxon>
        <taxon>Burkholderiales</taxon>
        <taxon>Burkholderiaceae</taxon>
        <taxon>Cupriavidus</taxon>
    </lineage>
</organism>
<name>H1S777_9BURK</name>
<dbReference type="OrthoDB" id="7059163at2"/>
<dbReference type="EMBL" id="AHJE01000045">
    <property type="protein sequence ID" value="EHP41602.1"/>
    <property type="molecule type" value="Genomic_DNA"/>
</dbReference>
<keyword evidence="5 7" id="KW-0408">Iron</keyword>
<sequence length="175" mass="18775">MCLTLETDNLAALTRVIDAAMALPPDRLPGAVQHALQAAFADGNWLTPAQCQPDPQRYARHVLQADPQGRYTVVALVWQAGQFSPVHAHHTWCALTVVQGELQEHYYACDRQSLRATPLHWQPRAVGAGSSGTDGLDQVHRLGNAGGETAISVHVYGVEAARVATGVNRVLALAS</sequence>
<evidence type="ECO:0000256" key="5">
    <source>
        <dbReference type="ARBA" id="ARBA00023004"/>
    </source>
</evidence>
<evidence type="ECO:0000313" key="9">
    <source>
        <dbReference type="Proteomes" id="UP000005808"/>
    </source>
</evidence>
<evidence type="ECO:0000313" key="8">
    <source>
        <dbReference type="EMBL" id="EHP41602.1"/>
    </source>
</evidence>
<comment type="similarity">
    <text evidence="1">Belongs to the cysteine dioxygenase family.</text>
</comment>
<dbReference type="AlphaFoldDB" id="H1S777"/>
<dbReference type="CDD" id="cd10548">
    <property type="entry name" value="cupin_CDO"/>
    <property type="match status" value="1"/>
</dbReference>
<reference evidence="8 9" key="1">
    <citation type="journal article" date="2012" name="J. Bacteriol.">
        <title>De Novo Genome Project of Cupriavidus basilensis OR16.</title>
        <authorList>
            <person name="Cserhati M."/>
            <person name="Kriszt B."/>
            <person name="Szoboszlay S."/>
            <person name="Toth A."/>
            <person name="Szabo I."/>
            <person name="Tancsics A."/>
            <person name="Nagy I."/>
            <person name="Horvath B."/>
            <person name="Nagy I."/>
            <person name="Kukolya J."/>
        </authorList>
    </citation>
    <scope>NUCLEOTIDE SEQUENCE [LARGE SCALE GENOMIC DNA]</scope>
    <source>
        <strain evidence="8 9">OR16</strain>
    </source>
</reference>
<dbReference type="InterPro" id="IPR010300">
    <property type="entry name" value="CDO_1"/>
</dbReference>
<proteinExistence type="inferred from homology"/>
<keyword evidence="2 7" id="KW-0479">Metal-binding</keyword>
<protein>
    <submittedName>
        <fullName evidence="8">Cysteine dioxygenase type I</fullName>
    </submittedName>
</protein>
<feature type="binding site" evidence="7">
    <location>
        <position position="140"/>
    </location>
    <ligand>
        <name>Fe cation</name>
        <dbReference type="ChEBI" id="CHEBI:24875"/>
        <note>catalytic</note>
    </ligand>
</feature>
<evidence type="ECO:0000256" key="6">
    <source>
        <dbReference type="PIRSR" id="PIRSR610300-50"/>
    </source>
</evidence>
<accession>H1S777</accession>
<gene>
    <name evidence="8" type="ORF">OR16_18901</name>
</gene>
<feature type="binding site" evidence="7">
    <location>
        <position position="87"/>
    </location>
    <ligand>
        <name>Fe cation</name>
        <dbReference type="ChEBI" id="CHEBI:24875"/>
        <note>catalytic</note>
    </ligand>
</feature>
<evidence type="ECO:0000256" key="7">
    <source>
        <dbReference type="PIRSR" id="PIRSR610300-51"/>
    </source>
</evidence>
<dbReference type="Pfam" id="PF05995">
    <property type="entry name" value="CDO_I"/>
    <property type="match status" value="1"/>
</dbReference>
<dbReference type="RefSeq" id="WP_006159269.1">
    <property type="nucleotide sequence ID" value="NZ_AHJE01000045.1"/>
</dbReference>
<comment type="caution">
    <text evidence="8">The sequence shown here is derived from an EMBL/GenBank/DDBJ whole genome shotgun (WGS) entry which is preliminary data.</text>
</comment>
<feature type="cross-link" description="3'-(S-cysteinyl)-tyrosine (Cys-Tyr)" evidence="6">
    <location>
        <begin position="93"/>
        <end position="156"/>
    </location>
</feature>
<evidence type="ECO:0000256" key="2">
    <source>
        <dbReference type="ARBA" id="ARBA00022723"/>
    </source>
</evidence>
<dbReference type="InterPro" id="IPR011051">
    <property type="entry name" value="RmlC_Cupin_sf"/>
</dbReference>
<dbReference type="InterPro" id="IPR014710">
    <property type="entry name" value="RmlC-like_jellyroll"/>
</dbReference>
<dbReference type="GO" id="GO:0008198">
    <property type="term" value="F:ferrous iron binding"/>
    <property type="evidence" value="ECO:0007669"/>
    <property type="project" value="TreeGrafter"/>
</dbReference>
<evidence type="ECO:0000256" key="4">
    <source>
        <dbReference type="ARBA" id="ARBA00023002"/>
    </source>
</evidence>
<dbReference type="GO" id="GO:0019448">
    <property type="term" value="P:L-cysteine catabolic process"/>
    <property type="evidence" value="ECO:0007669"/>
    <property type="project" value="TreeGrafter"/>
</dbReference>
<dbReference type="PANTHER" id="PTHR12918">
    <property type="entry name" value="CYSTEINE DIOXYGENASE"/>
    <property type="match status" value="1"/>
</dbReference>
<evidence type="ECO:0000256" key="3">
    <source>
        <dbReference type="ARBA" id="ARBA00022964"/>
    </source>
</evidence>
<dbReference type="PANTHER" id="PTHR12918:SF1">
    <property type="entry name" value="CYSTEINE DIOXYGENASE TYPE 1"/>
    <property type="match status" value="1"/>
</dbReference>
<keyword evidence="3 8" id="KW-0223">Dioxygenase</keyword>
<evidence type="ECO:0000256" key="1">
    <source>
        <dbReference type="ARBA" id="ARBA00006622"/>
    </source>
</evidence>
<feature type="binding site" evidence="7">
    <location>
        <position position="89"/>
    </location>
    <ligand>
        <name>Fe cation</name>
        <dbReference type="ChEBI" id="CHEBI:24875"/>
        <note>catalytic</note>
    </ligand>
</feature>
<dbReference type="Proteomes" id="UP000005808">
    <property type="component" value="Unassembled WGS sequence"/>
</dbReference>
<dbReference type="Gene3D" id="2.60.120.10">
    <property type="entry name" value="Jelly Rolls"/>
    <property type="match status" value="1"/>
</dbReference>
<dbReference type="GO" id="GO:0017172">
    <property type="term" value="F:cysteine dioxygenase activity"/>
    <property type="evidence" value="ECO:0007669"/>
    <property type="project" value="TreeGrafter"/>
</dbReference>